<dbReference type="InterPro" id="IPR048284">
    <property type="entry name" value="EryCIII-like_N"/>
</dbReference>
<feature type="domain" description="Erythromycin biosynthesis protein CIII-like N-terminal" evidence="5">
    <location>
        <begin position="23"/>
        <end position="256"/>
    </location>
</feature>
<dbReference type="PANTHER" id="PTHR48050">
    <property type="entry name" value="STEROL 3-BETA-GLUCOSYLTRANSFERASE"/>
    <property type="match status" value="1"/>
</dbReference>
<dbReference type="InterPro" id="IPR050426">
    <property type="entry name" value="Glycosyltransferase_28"/>
</dbReference>
<feature type="domain" description="Erythromycin biosynthesis protein CIII-like C-terminal" evidence="4">
    <location>
        <begin position="275"/>
        <end position="418"/>
    </location>
</feature>
<proteinExistence type="inferred from homology"/>
<organism evidence="6 7">
    <name type="scientific">Amycolatopsis lexingtonensis</name>
    <dbReference type="NCBI Taxonomy" id="218822"/>
    <lineage>
        <taxon>Bacteria</taxon>
        <taxon>Bacillati</taxon>
        <taxon>Actinomycetota</taxon>
        <taxon>Actinomycetes</taxon>
        <taxon>Pseudonocardiales</taxon>
        <taxon>Pseudonocardiaceae</taxon>
        <taxon>Amycolatopsis</taxon>
    </lineage>
</organism>
<accession>A0ABR9I1K6</accession>
<dbReference type="EMBL" id="JADBEG010000001">
    <property type="protein sequence ID" value="MBE1496792.1"/>
    <property type="molecule type" value="Genomic_DNA"/>
</dbReference>
<dbReference type="Pfam" id="PF21036">
    <property type="entry name" value="EryCIII-like_N"/>
    <property type="match status" value="1"/>
</dbReference>
<dbReference type="PANTHER" id="PTHR48050:SF13">
    <property type="entry name" value="STEROL 3-BETA-GLUCOSYLTRANSFERASE UGT80A2"/>
    <property type="match status" value="1"/>
</dbReference>
<evidence type="ECO:0000256" key="3">
    <source>
        <dbReference type="ARBA" id="ARBA00022679"/>
    </source>
</evidence>
<reference evidence="6 7" key="1">
    <citation type="submission" date="2020-10" db="EMBL/GenBank/DDBJ databases">
        <title>Sequencing the genomes of 1000 actinobacteria strains.</title>
        <authorList>
            <person name="Klenk H.-P."/>
        </authorList>
    </citation>
    <scope>NUCLEOTIDE SEQUENCE [LARGE SCALE GENOMIC DNA]</scope>
    <source>
        <strain evidence="6 7">DSM 44653</strain>
    </source>
</reference>
<protein>
    <submittedName>
        <fullName evidence="6">UDP:flavonoid glycosyltransferase YjiC (YdhE family)</fullName>
    </submittedName>
</protein>
<evidence type="ECO:0000256" key="1">
    <source>
        <dbReference type="ARBA" id="ARBA00006962"/>
    </source>
</evidence>
<dbReference type="InterPro" id="IPR010610">
    <property type="entry name" value="EryCIII-like_C"/>
</dbReference>
<keyword evidence="3" id="KW-0808">Transferase</keyword>
<evidence type="ECO:0000256" key="2">
    <source>
        <dbReference type="ARBA" id="ARBA00022676"/>
    </source>
</evidence>
<name>A0ABR9I1K6_9PSEU</name>
<dbReference type="Gene3D" id="3.40.50.2000">
    <property type="entry name" value="Glycogen Phosphorylase B"/>
    <property type="match status" value="2"/>
</dbReference>
<evidence type="ECO:0000313" key="7">
    <source>
        <dbReference type="Proteomes" id="UP000631670"/>
    </source>
</evidence>
<evidence type="ECO:0000313" key="6">
    <source>
        <dbReference type="EMBL" id="MBE1496792.1"/>
    </source>
</evidence>
<evidence type="ECO:0000259" key="5">
    <source>
        <dbReference type="Pfam" id="PF21036"/>
    </source>
</evidence>
<keyword evidence="7" id="KW-1185">Reference proteome</keyword>
<dbReference type="RefSeq" id="WP_086856339.1">
    <property type="nucleotide sequence ID" value="NZ_JADBEG010000001.1"/>
</dbReference>
<dbReference type="InterPro" id="IPR002213">
    <property type="entry name" value="UDP_glucos_trans"/>
</dbReference>
<comment type="similarity">
    <text evidence="1">Belongs to the glycosyltransferase 28 family.</text>
</comment>
<dbReference type="Proteomes" id="UP000631670">
    <property type="component" value="Unassembled WGS sequence"/>
</dbReference>
<dbReference type="SUPFAM" id="SSF53756">
    <property type="entry name" value="UDP-Glycosyltransferase/glycogen phosphorylase"/>
    <property type="match status" value="1"/>
</dbReference>
<comment type="caution">
    <text evidence="6">The sequence shown here is derived from an EMBL/GenBank/DDBJ whole genome shotgun (WGS) entry which is preliminary data.</text>
</comment>
<gene>
    <name evidence="6" type="ORF">H4696_003892</name>
</gene>
<dbReference type="Pfam" id="PF06722">
    <property type="entry name" value="EryCIII-like_C"/>
    <property type="match status" value="1"/>
</dbReference>
<sequence>MKVLFCAPSAFAHLNPLVPLAGALQGAGHEVRVATHPEMTDAVRALGLTAVAAGEWDFPKANAHESDALYERVLELIGDEGRDRAPGRPPSKMVLRGFRRYYDPEPPGARGNLLADDLVAFALRWRPDLIVWDSISFPAAIAARVSGAAHARVLWSVDDVAWLRAVLNRVTARPGAPADPMLAHMRPMLERFGVEFGEDLLLGQFTLDAYPGVRLRTPAPELRYVPLRPVPYTGTMTVPDWLDDPGERPRVAVSLGAGIRSFFPGGTSKVAAEELFEVTGGLDVEVVATLNEAQLASVGHVPDHVRVVDYLPLNLLMPTCAAIIHHGGGGTFAAAVAHRVPQLVWKERSVYYDDIARLVETSGAGLVVDDEPFAADVVRKQLTRIMTEPSFADGAAELRRDALAVPAPTEVVPALERLTAEHRGVTR</sequence>
<evidence type="ECO:0000259" key="4">
    <source>
        <dbReference type="Pfam" id="PF06722"/>
    </source>
</evidence>
<keyword evidence="2" id="KW-0328">Glycosyltransferase</keyword>
<dbReference type="CDD" id="cd03784">
    <property type="entry name" value="GT1_Gtf-like"/>
    <property type="match status" value="1"/>
</dbReference>